<feature type="domain" description="Exonuclease" evidence="1">
    <location>
        <begin position="14"/>
        <end position="180"/>
    </location>
</feature>
<reference evidence="2" key="1">
    <citation type="submission" date="2022-05" db="EMBL/GenBank/DDBJ databases">
        <title>Expanded diversity of anoxic marine methylotrophy in a Black Sea sulfate reducing microorganism.</title>
        <authorList>
            <person name="Fischer P.Q."/>
            <person name="Stams A.J.M."/>
            <person name="Villanueva L."/>
            <person name="Sousa D.Z."/>
        </authorList>
    </citation>
    <scope>NUCLEOTIDE SEQUENCE</scope>
    <source>
        <strain evidence="2">P130</strain>
    </source>
</reference>
<evidence type="ECO:0000313" key="3">
    <source>
        <dbReference type="Proteomes" id="UP001176021"/>
    </source>
</evidence>
<dbReference type="SUPFAM" id="SSF53098">
    <property type="entry name" value="Ribonuclease H-like"/>
    <property type="match status" value="1"/>
</dbReference>
<dbReference type="RefSeq" id="WP_302049718.1">
    <property type="nucleotide sequence ID" value="NZ_JAMJEV010000019.1"/>
</dbReference>
<comment type="caution">
    <text evidence="2">The sequence shown here is derived from an EMBL/GenBank/DDBJ whole genome shotgun (WGS) entry which is preliminary data.</text>
</comment>
<dbReference type="InterPro" id="IPR036397">
    <property type="entry name" value="RNaseH_sf"/>
</dbReference>
<dbReference type="InterPro" id="IPR013520">
    <property type="entry name" value="Ribonucl_H"/>
</dbReference>
<keyword evidence="2" id="KW-0378">Hydrolase</keyword>
<protein>
    <submittedName>
        <fullName evidence="2">3'-5' exonuclease</fullName>
    </submittedName>
</protein>
<dbReference type="InterPro" id="IPR012337">
    <property type="entry name" value="RNaseH-like_sf"/>
</dbReference>
<dbReference type="Pfam" id="PF00929">
    <property type="entry name" value="RNase_T"/>
    <property type="match status" value="1"/>
</dbReference>
<dbReference type="EMBL" id="JAMJEV010000019">
    <property type="protein sequence ID" value="MDO0824989.1"/>
    <property type="molecule type" value="Genomic_DNA"/>
</dbReference>
<keyword evidence="2" id="KW-0269">Exonuclease</keyword>
<dbReference type="CDD" id="cd06130">
    <property type="entry name" value="DNA_pol_III_epsilon_like"/>
    <property type="match status" value="1"/>
</dbReference>
<sequence>MLKGWGKQEEILMRAVCIDFETANNFIGSACSVGIAVIEEGKIIDTKYWLIKPHLEYCYFDPYNVMIHGIKEEDVKNAPEFNVIYGELKPLFENAYVIAHNASFDMSVLRHVLDLYEIPYPEVEYLCTYKTALKTWSGLDNYKLDTVCKFINHDFEHHNALEDAAACGNVLLSALSERGVSSINELASLVGMRLGKLYAGGYKPCSIAKKTSKRA</sequence>
<name>A0ABT8QWV6_9FIRM</name>
<dbReference type="Gene3D" id="3.30.420.10">
    <property type="entry name" value="Ribonuclease H-like superfamily/Ribonuclease H"/>
    <property type="match status" value="1"/>
</dbReference>
<gene>
    <name evidence="2" type="ORF">M8H41_19345</name>
</gene>
<keyword evidence="2" id="KW-0540">Nuclease</keyword>
<accession>A0ABT8QWV6</accession>
<proteinExistence type="predicted"/>
<organism evidence="2 3">
    <name type="scientific">Desulfosporosinus nitroreducens</name>
    <dbReference type="NCBI Taxonomy" id="2018668"/>
    <lineage>
        <taxon>Bacteria</taxon>
        <taxon>Bacillati</taxon>
        <taxon>Bacillota</taxon>
        <taxon>Clostridia</taxon>
        <taxon>Eubacteriales</taxon>
        <taxon>Desulfitobacteriaceae</taxon>
        <taxon>Desulfosporosinus</taxon>
    </lineage>
</organism>
<dbReference type="GO" id="GO:0004527">
    <property type="term" value="F:exonuclease activity"/>
    <property type="evidence" value="ECO:0007669"/>
    <property type="project" value="UniProtKB-KW"/>
</dbReference>
<evidence type="ECO:0000313" key="2">
    <source>
        <dbReference type="EMBL" id="MDO0824989.1"/>
    </source>
</evidence>
<keyword evidence="3" id="KW-1185">Reference proteome</keyword>
<dbReference type="PANTHER" id="PTHR30231:SF42">
    <property type="entry name" value="EXONUCLEASE"/>
    <property type="match status" value="1"/>
</dbReference>
<dbReference type="PANTHER" id="PTHR30231">
    <property type="entry name" value="DNA POLYMERASE III SUBUNIT EPSILON"/>
    <property type="match status" value="1"/>
</dbReference>
<evidence type="ECO:0000259" key="1">
    <source>
        <dbReference type="SMART" id="SM00479"/>
    </source>
</evidence>
<dbReference type="SMART" id="SM00479">
    <property type="entry name" value="EXOIII"/>
    <property type="match status" value="1"/>
</dbReference>
<dbReference type="Proteomes" id="UP001176021">
    <property type="component" value="Unassembled WGS sequence"/>
</dbReference>